<evidence type="ECO:0000256" key="2">
    <source>
        <dbReference type="ARBA" id="ARBA00001946"/>
    </source>
</evidence>
<evidence type="ECO:0000256" key="6">
    <source>
        <dbReference type="ARBA" id="ARBA00023211"/>
    </source>
</evidence>
<accession>A0A932GRS3</accession>
<evidence type="ECO:0000259" key="7">
    <source>
        <dbReference type="PROSITE" id="PS51462"/>
    </source>
</evidence>
<evidence type="ECO:0000256" key="5">
    <source>
        <dbReference type="ARBA" id="ARBA00022842"/>
    </source>
</evidence>
<reference evidence="8" key="1">
    <citation type="submission" date="2020-07" db="EMBL/GenBank/DDBJ databases">
        <title>Huge and variable diversity of episymbiotic CPR bacteria and DPANN archaea in groundwater ecosystems.</title>
        <authorList>
            <person name="He C.Y."/>
            <person name="Keren R."/>
            <person name="Whittaker M."/>
            <person name="Farag I.F."/>
            <person name="Doudna J."/>
            <person name="Cate J.H.D."/>
            <person name="Banfield J.F."/>
        </authorList>
    </citation>
    <scope>NUCLEOTIDE SEQUENCE</scope>
    <source>
        <strain evidence="8">NC_groundwater_717_Ag_S-0.2um_59_8</strain>
    </source>
</reference>
<dbReference type="EMBL" id="JACPSX010000230">
    <property type="protein sequence ID" value="MBI3015750.1"/>
    <property type="molecule type" value="Genomic_DNA"/>
</dbReference>
<dbReference type="CDD" id="cd03426">
    <property type="entry name" value="NUDIX_CoAse_Nudt7"/>
    <property type="match status" value="1"/>
</dbReference>
<evidence type="ECO:0000256" key="3">
    <source>
        <dbReference type="ARBA" id="ARBA00022723"/>
    </source>
</evidence>
<feature type="domain" description="Nudix hydrolase" evidence="7">
    <location>
        <begin position="24"/>
        <end position="156"/>
    </location>
</feature>
<dbReference type="Gene3D" id="3.90.79.10">
    <property type="entry name" value="Nucleoside Triphosphate Pyrophosphohydrolase"/>
    <property type="match status" value="1"/>
</dbReference>
<evidence type="ECO:0000313" key="9">
    <source>
        <dbReference type="Proteomes" id="UP000741360"/>
    </source>
</evidence>
<dbReference type="InterPro" id="IPR045121">
    <property type="entry name" value="CoAse"/>
</dbReference>
<keyword evidence="6" id="KW-0464">Manganese</keyword>
<evidence type="ECO:0000313" key="8">
    <source>
        <dbReference type="EMBL" id="MBI3015750.1"/>
    </source>
</evidence>
<dbReference type="PANTHER" id="PTHR12992">
    <property type="entry name" value="NUDIX HYDROLASE"/>
    <property type="match status" value="1"/>
</dbReference>
<keyword evidence="5" id="KW-0460">Magnesium</keyword>
<keyword evidence="4" id="KW-0378">Hydrolase</keyword>
<name>A0A932GRS3_UNCTE</name>
<dbReference type="PANTHER" id="PTHR12992:SF11">
    <property type="entry name" value="MITOCHONDRIAL COENZYME A DIPHOSPHATASE NUDT8"/>
    <property type="match status" value="1"/>
</dbReference>
<organism evidence="8 9">
    <name type="scientific">Tectimicrobiota bacterium</name>
    <dbReference type="NCBI Taxonomy" id="2528274"/>
    <lineage>
        <taxon>Bacteria</taxon>
        <taxon>Pseudomonadati</taxon>
        <taxon>Nitrospinota/Tectimicrobiota group</taxon>
        <taxon>Candidatus Tectimicrobiota</taxon>
    </lineage>
</organism>
<dbReference type="InterPro" id="IPR000086">
    <property type="entry name" value="NUDIX_hydrolase_dom"/>
</dbReference>
<sequence length="193" mass="22146">MIPVEKFRQALSQFRKETFTQPGWVPAAVLLPLYLKDKDWHVLLTRRTDKVVHHKGQISFPGGAYEEVDRNLLETALRECQEEIGLNPQDAVILGELDDLPTITNFVISPYVASIPYPYPFAVNTDEIDELIEVSLKSLLRKDAFELMGQATRQGHKLYRFRHENYEIWGATAMILKQFMDAIRDEIEPATSG</sequence>
<proteinExistence type="predicted"/>
<comment type="cofactor">
    <cofactor evidence="2">
        <name>Mg(2+)</name>
        <dbReference type="ChEBI" id="CHEBI:18420"/>
    </cofactor>
</comment>
<dbReference type="GO" id="GO:0010945">
    <property type="term" value="F:coenzyme A diphosphatase activity"/>
    <property type="evidence" value="ECO:0007669"/>
    <property type="project" value="InterPro"/>
</dbReference>
<evidence type="ECO:0000256" key="1">
    <source>
        <dbReference type="ARBA" id="ARBA00001936"/>
    </source>
</evidence>
<keyword evidence="3" id="KW-0479">Metal-binding</keyword>
<dbReference type="SUPFAM" id="SSF55811">
    <property type="entry name" value="Nudix"/>
    <property type="match status" value="1"/>
</dbReference>
<dbReference type="AlphaFoldDB" id="A0A932GRS3"/>
<dbReference type="GO" id="GO:0046872">
    <property type="term" value="F:metal ion binding"/>
    <property type="evidence" value="ECO:0007669"/>
    <property type="project" value="UniProtKB-KW"/>
</dbReference>
<dbReference type="InterPro" id="IPR015797">
    <property type="entry name" value="NUDIX_hydrolase-like_dom_sf"/>
</dbReference>
<evidence type="ECO:0000256" key="4">
    <source>
        <dbReference type="ARBA" id="ARBA00022801"/>
    </source>
</evidence>
<dbReference type="PROSITE" id="PS51462">
    <property type="entry name" value="NUDIX"/>
    <property type="match status" value="1"/>
</dbReference>
<comment type="cofactor">
    <cofactor evidence="1">
        <name>Mn(2+)</name>
        <dbReference type="ChEBI" id="CHEBI:29035"/>
    </cofactor>
</comment>
<dbReference type="Pfam" id="PF00293">
    <property type="entry name" value="NUDIX"/>
    <property type="match status" value="1"/>
</dbReference>
<dbReference type="Proteomes" id="UP000741360">
    <property type="component" value="Unassembled WGS sequence"/>
</dbReference>
<comment type="caution">
    <text evidence="8">The sequence shown here is derived from an EMBL/GenBank/DDBJ whole genome shotgun (WGS) entry which is preliminary data.</text>
</comment>
<gene>
    <name evidence="8" type="ORF">HYY65_11995</name>
</gene>
<protein>
    <submittedName>
        <fullName evidence="8">CoA pyrophosphatase</fullName>
    </submittedName>
</protein>